<proteinExistence type="predicted"/>
<accession>A0A5C3F215</accession>
<dbReference type="Proteomes" id="UP000323386">
    <property type="component" value="Unassembled WGS sequence"/>
</dbReference>
<evidence type="ECO:0000313" key="3">
    <source>
        <dbReference type="Proteomes" id="UP000323386"/>
    </source>
</evidence>
<protein>
    <submittedName>
        <fullName evidence="2">Uncharacterized protein</fullName>
    </submittedName>
</protein>
<dbReference type="EMBL" id="OOIP01000010">
    <property type="protein sequence ID" value="SPO38508.1"/>
    <property type="molecule type" value="Genomic_DNA"/>
</dbReference>
<name>A0A5C3F215_9BASI</name>
<evidence type="ECO:0000256" key="1">
    <source>
        <dbReference type="SAM" id="MobiDB-lite"/>
    </source>
</evidence>
<sequence length="224" mass="23872">MPAITGPASKVRPDAPRPAISSRPGEHLLVFWRQRRFSDDGPCDASHNGPRAAKGNLHLIDAQPGRTSQARLPGGERARCLGKAIDVDQRRALPVPASSSRQPHRAEVPAQPRLAPALSAPAAMGMSRLFDHQTGRAQHAHAELALALRQALRPGQVWGSPSSRPKSAHVDSGGGSGSNEQRATRTTTMIFEARQPRPAFESLPVGWVGWLGSPPVGRSALSFA</sequence>
<feature type="region of interest" description="Disordered" evidence="1">
    <location>
        <begin position="155"/>
        <end position="183"/>
    </location>
</feature>
<organism evidence="2 3">
    <name type="scientific">Pseudozyma flocculosa</name>
    <dbReference type="NCBI Taxonomy" id="84751"/>
    <lineage>
        <taxon>Eukaryota</taxon>
        <taxon>Fungi</taxon>
        <taxon>Dikarya</taxon>
        <taxon>Basidiomycota</taxon>
        <taxon>Ustilaginomycotina</taxon>
        <taxon>Ustilaginomycetes</taxon>
        <taxon>Ustilaginales</taxon>
        <taxon>Ustilaginaceae</taxon>
        <taxon>Pseudozyma</taxon>
    </lineage>
</organism>
<keyword evidence="3" id="KW-1185">Reference proteome</keyword>
<dbReference type="AlphaFoldDB" id="A0A5C3F215"/>
<evidence type="ECO:0000313" key="2">
    <source>
        <dbReference type="EMBL" id="SPO38508.1"/>
    </source>
</evidence>
<reference evidence="2 3" key="1">
    <citation type="submission" date="2018-03" db="EMBL/GenBank/DDBJ databases">
        <authorList>
            <person name="Guldener U."/>
        </authorList>
    </citation>
    <scope>NUCLEOTIDE SEQUENCE [LARGE SCALE GENOMIC DNA]</scope>
    <source>
        <strain evidence="2 3">DAOM196992</strain>
    </source>
</reference>
<feature type="region of interest" description="Disordered" evidence="1">
    <location>
        <begin position="1"/>
        <end position="25"/>
    </location>
</feature>
<gene>
    <name evidence="2" type="ORF">PSFLO_03986</name>
</gene>